<dbReference type="Proteomes" id="UP000011971">
    <property type="component" value="Unassembled WGS sequence"/>
</dbReference>
<organism evidence="1 2">
    <name type="scientific">Brucella intermedia M86</name>
    <dbReference type="NCBI Taxonomy" id="1234597"/>
    <lineage>
        <taxon>Bacteria</taxon>
        <taxon>Pseudomonadati</taxon>
        <taxon>Pseudomonadota</taxon>
        <taxon>Alphaproteobacteria</taxon>
        <taxon>Hyphomicrobiales</taxon>
        <taxon>Brucellaceae</taxon>
        <taxon>Brucella/Ochrobactrum group</taxon>
        <taxon>Brucella</taxon>
    </lineage>
</organism>
<sequence length="112" mass="12621">MGSNPTPSAIFIEFNKYQRYSVARVRALRATTPVLKASLLLGPKDGRACATVEGHGATKLQSLQKRTQIYYKVPLVFMPIKIMNIITMTTPNNARDWRIENVSISIFINPRI</sequence>
<dbReference type="AlphaFoldDB" id="M5JPU2"/>
<protein>
    <submittedName>
        <fullName evidence="1">Uncharacterized protein</fullName>
    </submittedName>
</protein>
<proteinExistence type="predicted"/>
<dbReference type="EMBL" id="AOGE01000023">
    <property type="protein sequence ID" value="ELT49383.1"/>
    <property type="molecule type" value="Genomic_DNA"/>
</dbReference>
<gene>
    <name evidence="1" type="ORF">D584_09227</name>
</gene>
<name>M5JPU2_9HYPH</name>
<reference evidence="1 2" key="1">
    <citation type="journal article" date="2013" name="Gut Pathog.">
        <title>Draft genome of Ochrobactrum intermedium strain M86 isolated from non-ulcer dyspeptic individual from India.</title>
        <authorList>
            <person name="Kulkarni G."/>
            <person name="Dhotre D."/>
            <person name="Dharne M."/>
            <person name="Shetty S."/>
            <person name="Chowdhury S."/>
            <person name="Misra V."/>
            <person name="Misra S."/>
            <person name="Patole M."/>
            <person name="Shouche Y."/>
        </authorList>
    </citation>
    <scope>NUCLEOTIDE SEQUENCE [LARGE SCALE GENOMIC DNA]</scope>
    <source>
        <strain evidence="1 2">M86</strain>
    </source>
</reference>
<evidence type="ECO:0000313" key="2">
    <source>
        <dbReference type="Proteomes" id="UP000011971"/>
    </source>
</evidence>
<comment type="caution">
    <text evidence="1">The sequence shown here is derived from an EMBL/GenBank/DDBJ whole genome shotgun (WGS) entry which is preliminary data.</text>
</comment>
<evidence type="ECO:0000313" key="1">
    <source>
        <dbReference type="EMBL" id="ELT49383.1"/>
    </source>
</evidence>
<accession>M5JPU2</accession>